<dbReference type="Gene3D" id="3.30.450.150">
    <property type="entry name" value="Haem-degrading domain"/>
    <property type="match status" value="1"/>
</dbReference>
<dbReference type="RefSeq" id="WP_059066687.1">
    <property type="nucleotide sequence ID" value="NZ_JAOQJX010000005.1"/>
</dbReference>
<dbReference type="PANTHER" id="PTHR34309:SF1">
    <property type="entry name" value="PROTEIN GLCG"/>
    <property type="match status" value="1"/>
</dbReference>
<dbReference type="InterPro" id="IPR005624">
    <property type="entry name" value="PduO/GlcC-like"/>
</dbReference>
<dbReference type="Pfam" id="PF03928">
    <property type="entry name" value="HbpS-like"/>
    <property type="match status" value="1"/>
</dbReference>
<organism evidence="1 2">
    <name type="scientific">Faecalicatena acetigenes</name>
    <dbReference type="NCBI Taxonomy" id="2981790"/>
    <lineage>
        <taxon>Bacteria</taxon>
        <taxon>Bacillati</taxon>
        <taxon>Bacillota</taxon>
        <taxon>Clostridia</taxon>
        <taxon>Lachnospirales</taxon>
        <taxon>Lachnospiraceae</taxon>
        <taxon>Faecalicatena</taxon>
    </lineage>
</organism>
<name>A0ABT2T9Z0_9FIRM</name>
<dbReference type="InterPro" id="IPR038084">
    <property type="entry name" value="PduO/GlcC-like_sf"/>
</dbReference>
<dbReference type="EMBL" id="JAOQJX010000005">
    <property type="protein sequence ID" value="MCU6747046.1"/>
    <property type="molecule type" value="Genomic_DNA"/>
</dbReference>
<evidence type="ECO:0000313" key="2">
    <source>
        <dbReference type="Proteomes" id="UP001652394"/>
    </source>
</evidence>
<evidence type="ECO:0000313" key="1">
    <source>
        <dbReference type="EMBL" id="MCU6747046.1"/>
    </source>
</evidence>
<dbReference type="Proteomes" id="UP001652394">
    <property type="component" value="Unassembled WGS sequence"/>
</dbReference>
<proteinExistence type="predicted"/>
<accession>A0ABT2T9Z0</accession>
<gene>
    <name evidence="1" type="ORF">OCV51_05160</name>
</gene>
<dbReference type="InterPro" id="IPR052517">
    <property type="entry name" value="GlcG_carb_metab_protein"/>
</dbReference>
<comment type="caution">
    <text evidence="1">The sequence shown here is derived from an EMBL/GenBank/DDBJ whole genome shotgun (WGS) entry which is preliminary data.</text>
</comment>
<dbReference type="PANTHER" id="PTHR34309">
    <property type="entry name" value="SLR1406 PROTEIN"/>
    <property type="match status" value="1"/>
</dbReference>
<protein>
    <submittedName>
        <fullName evidence="1">Heme-binding protein</fullName>
    </submittedName>
</protein>
<keyword evidence="2" id="KW-1185">Reference proteome</keyword>
<reference evidence="1 2" key="1">
    <citation type="journal article" date="2021" name="ISME Commun">
        <title>Automated analysis of genomic sequences facilitates high-throughput and comprehensive description of bacteria.</title>
        <authorList>
            <person name="Hitch T.C.A."/>
        </authorList>
    </citation>
    <scope>NUCLEOTIDE SEQUENCE [LARGE SCALE GENOMIC DNA]</scope>
    <source>
        <strain evidence="1 2">H2_18</strain>
    </source>
</reference>
<sequence>MNEQDISRAVEAVLEQMKQTDPKPETEHVCTCKKYKMTLELANALIEKVKAFAQEIGVQAVIAVSDKAGRPVAVQCMDDAYIASFDIALNKTFTSASLKMSTEQLSHLSQPGQSLYGIQFTNAGKIVIFGGGEPLEADGKIIGALGVSGGTAEQDTKIAAYGKDVFKEVLACL</sequence>
<dbReference type="SUPFAM" id="SSF143744">
    <property type="entry name" value="GlcG-like"/>
    <property type="match status" value="1"/>
</dbReference>